<reference evidence="1 2" key="1">
    <citation type="submission" date="2012-12" db="EMBL/GenBank/DDBJ databases">
        <title>Genome assembly of Marinobacter sp. AK21.</title>
        <authorList>
            <person name="Khatri I."/>
            <person name="Kumar R."/>
            <person name="Vaidya B."/>
            <person name="Subramanian S."/>
            <person name="Pinnaka A."/>
        </authorList>
    </citation>
    <scope>NUCLEOTIDE SEQUENCE [LARGE SCALE GENOMIC DNA]</scope>
    <source>
        <strain evidence="1 2">AK21</strain>
    </source>
</reference>
<proteinExistence type="predicted"/>
<evidence type="ECO:0000313" key="2">
    <source>
        <dbReference type="Proteomes" id="UP000035057"/>
    </source>
</evidence>
<dbReference type="Proteomes" id="UP000035057">
    <property type="component" value="Unassembled WGS sequence"/>
</dbReference>
<accession>A0A072N5Z9</accession>
<sequence length="50" mass="5189">MAIVTDIAIGTGISAVTTGTAMIVTDIGMSIGPRWVLTIIYPRSCASSEF</sequence>
<dbReference type="AlphaFoldDB" id="A0A072N5Z9"/>
<keyword evidence="2" id="KW-1185">Reference proteome</keyword>
<gene>
    <name evidence="1" type="ORF">D777_00112</name>
</gene>
<comment type="caution">
    <text evidence="1">The sequence shown here is derived from an EMBL/GenBank/DDBJ whole genome shotgun (WGS) entry which is preliminary data.</text>
</comment>
<dbReference type="EMBL" id="ANIE01000001">
    <property type="protein sequence ID" value="KEF33104.1"/>
    <property type="molecule type" value="Genomic_DNA"/>
</dbReference>
<evidence type="ECO:0000313" key="1">
    <source>
        <dbReference type="EMBL" id="KEF33104.1"/>
    </source>
</evidence>
<name>A0A072N5Z9_9GAMM</name>
<organism evidence="1 2">
    <name type="scientific">Marinobacter nitratireducens</name>
    <dbReference type="NCBI Taxonomy" id="1137280"/>
    <lineage>
        <taxon>Bacteria</taxon>
        <taxon>Pseudomonadati</taxon>
        <taxon>Pseudomonadota</taxon>
        <taxon>Gammaproteobacteria</taxon>
        <taxon>Pseudomonadales</taxon>
        <taxon>Marinobacteraceae</taxon>
        <taxon>Marinobacter</taxon>
    </lineage>
</organism>
<protein>
    <submittedName>
        <fullName evidence="1">Uncharacterized protein</fullName>
    </submittedName>
</protein>